<dbReference type="Pfam" id="PF07992">
    <property type="entry name" value="Pyr_redox_2"/>
    <property type="match status" value="1"/>
</dbReference>
<gene>
    <name evidence="4" type="ORF">I4X03_019255</name>
</gene>
<dbReference type="PRINTS" id="PR00368">
    <property type="entry name" value="FADPNR"/>
</dbReference>
<keyword evidence="1" id="KW-0285">Flavoprotein</keyword>
<organism evidence="4 5">
    <name type="scientific">Massilia soli</name>
    <dbReference type="NCBI Taxonomy" id="2792854"/>
    <lineage>
        <taxon>Bacteria</taxon>
        <taxon>Pseudomonadati</taxon>
        <taxon>Pseudomonadota</taxon>
        <taxon>Betaproteobacteria</taxon>
        <taxon>Burkholderiales</taxon>
        <taxon>Oxalobacteraceae</taxon>
        <taxon>Telluria group</taxon>
        <taxon>Massilia</taxon>
    </lineage>
</organism>
<name>A0ABS7STY1_9BURK</name>
<dbReference type="InterPro" id="IPR023753">
    <property type="entry name" value="FAD/NAD-binding_dom"/>
</dbReference>
<dbReference type="PANTHER" id="PTHR48105">
    <property type="entry name" value="THIOREDOXIN REDUCTASE 1-RELATED-RELATED"/>
    <property type="match status" value="1"/>
</dbReference>
<accession>A0ABS7STY1</accession>
<dbReference type="InterPro" id="IPR036188">
    <property type="entry name" value="FAD/NAD-bd_sf"/>
</dbReference>
<dbReference type="Proteomes" id="UP000809349">
    <property type="component" value="Unassembled WGS sequence"/>
</dbReference>
<evidence type="ECO:0000256" key="1">
    <source>
        <dbReference type="ARBA" id="ARBA00022630"/>
    </source>
</evidence>
<evidence type="ECO:0000313" key="5">
    <source>
        <dbReference type="Proteomes" id="UP000809349"/>
    </source>
</evidence>
<proteinExistence type="predicted"/>
<evidence type="ECO:0000256" key="2">
    <source>
        <dbReference type="ARBA" id="ARBA00023002"/>
    </source>
</evidence>
<dbReference type="Gene3D" id="3.50.50.60">
    <property type="entry name" value="FAD/NAD(P)-binding domain"/>
    <property type="match status" value="2"/>
</dbReference>
<evidence type="ECO:0000313" key="4">
    <source>
        <dbReference type="EMBL" id="MBZ2209411.1"/>
    </source>
</evidence>
<dbReference type="SUPFAM" id="SSF51905">
    <property type="entry name" value="FAD/NAD(P)-binding domain"/>
    <property type="match status" value="1"/>
</dbReference>
<comment type="caution">
    <text evidence="4">The sequence shown here is derived from an EMBL/GenBank/DDBJ whole genome shotgun (WGS) entry which is preliminary data.</text>
</comment>
<sequence>MIPSKIYDTLIVGGGPGGLTAAIYLRRFRREIIVVDKGNSRLQLIPVTHNFPGFPDGIQGTQLLDNLRSQLGRYGGHVTEGEITSLAHNGDYFTAEFAGGQFHARTVLLSTGIADAGMPIENWHEAVTSGAVRLCPVCDGFDVLDKRIAVIGAPDNCVGHSLFLRSFSNDITLFERDNTSCLASKDQRRLQEANIKRVTSPLRGVTMSDDMKPVLHTEDGAEHHFDVVYPMLGETARSDLAVALGAQTTDCDKLVVDDYQATSVPGLYAVGDVVRGLNQISVAAGHAAVAATRIHSRLPRRFRE</sequence>
<keyword evidence="2" id="KW-0560">Oxidoreductase</keyword>
<dbReference type="PRINTS" id="PR00469">
    <property type="entry name" value="PNDRDTASEII"/>
</dbReference>
<keyword evidence="5" id="KW-1185">Reference proteome</keyword>
<reference evidence="4 5" key="1">
    <citation type="submission" date="2021-08" db="EMBL/GenBank/DDBJ databases">
        <title>Massilia sp. R798.</title>
        <authorList>
            <person name="Baek J.H."/>
            <person name="Jung H.S."/>
            <person name="Kim K.R."/>
            <person name="Jeon C.O."/>
        </authorList>
    </citation>
    <scope>NUCLEOTIDE SEQUENCE [LARGE SCALE GENOMIC DNA]</scope>
    <source>
        <strain evidence="4 5">R798</strain>
    </source>
</reference>
<dbReference type="InterPro" id="IPR050097">
    <property type="entry name" value="Ferredoxin-NADP_redctase_2"/>
</dbReference>
<dbReference type="EMBL" id="JAFBIL020000008">
    <property type="protein sequence ID" value="MBZ2209411.1"/>
    <property type="molecule type" value="Genomic_DNA"/>
</dbReference>
<evidence type="ECO:0000259" key="3">
    <source>
        <dbReference type="Pfam" id="PF07992"/>
    </source>
</evidence>
<dbReference type="RefSeq" id="WP_223469873.1">
    <property type="nucleotide sequence ID" value="NZ_JAFBIL020000008.1"/>
</dbReference>
<feature type="domain" description="FAD/NAD(P)-binding" evidence="3">
    <location>
        <begin position="7"/>
        <end position="287"/>
    </location>
</feature>
<protein>
    <submittedName>
        <fullName evidence="4">NAD(P)/FAD-dependent oxidoreductase</fullName>
    </submittedName>
</protein>